<dbReference type="AlphaFoldDB" id="A0A0V1AF50"/>
<organism evidence="1 2">
    <name type="scientific">Trichinella patagoniensis</name>
    <dbReference type="NCBI Taxonomy" id="990121"/>
    <lineage>
        <taxon>Eukaryota</taxon>
        <taxon>Metazoa</taxon>
        <taxon>Ecdysozoa</taxon>
        <taxon>Nematoda</taxon>
        <taxon>Enoplea</taxon>
        <taxon>Dorylaimia</taxon>
        <taxon>Trichinellida</taxon>
        <taxon>Trichinellidae</taxon>
        <taxon>Trichinella</taxon>
    </lineage>
</organism>
<proteinExistence type="predicted"/>
<dbReference type="Proteomes" id="UP000054783">
    <property type="component" value="Unassembled WGS sequence"/>
</dbReference>
<reference evidence="1 2" key="1">
    <citation type="submission" date="2015-01" db="EMBL/GenBank/DDBJ databases">
        <title>Evolution of Trichinella species and genotypes.</title>
        <authorList>
            <person name="Korhonen P.K."/>
            <person name="Edoardo P."/>
            <person name="Giuseppe L.R."/>
            <person name="Gasser R.B."/>
        </authorList>
    </citation>
    <scope>NUCLEOTIDE SEQUENCE [LARGE SCALE GENOMIC DNA]</scope>
    <source>
        <strain evidence="1">ISS2496</strain>
    </source>
</reference>
<accession>A0A0V1AF50</accession>
<comment type="caution">
    <text evidence="1">The sequence shown here is derived from an EMBL/GenBank/DDBJ whole genome shotgun (WGS) entry which is preliminary data.</text>
</comment>
<evidence type="ECO:0000313" key="2">
    <source>
        <dbReference type="Proteomes" id="UP000054783"/>
    </source>
</evidence>
<dbReference type="EMBL" id="JYDQ01000004">
    <property type="protein sequence ID" value="KRY23262.1"/>
    <property type="molecule type" value="Genomic_DNA"/>
</dbReference>
<protein>
    <submittedName>
        <fullName evidence="1">Uncharacterized protein</fullName>
    </submittedName>
</protein>
<sequence length="69" mass="7965">MFKNSDSCADRSKLLNLVPFFHQLEQLCHRYDELEIEFGKTDLHLLPPVLPMLNSASGHRMSCLNSNVY</sequence>
<keyword evidence="2" id="KW-1185">Reference proteome</keyword>
<gene>
    <name evidence="1" type="ORF">T12_2571</name>
</gene>
<evidence type="ECO:0000313" key="1">
    <source>
        <dbReference type="EMBL" id="KRY23262.1"/>
    </source>
</evidence>
<name>A0A0V1AF50_9BILA</name>